<keyword evidence="2 5" id="KW-0812">Transmembrane</keyword>
<organism evidence="7 8">
    <name type="scientific">Synoicihabitans lomoniglobus</name>
    <dbReference type="NCBI Taxonomy" id="2909285"/>
    <lineage>
        <taxon>Bacteria</taxon>
        <taxon>Pseudomonadati</taxon>
        <taxon>Verrucomicrobiota</taxon>
        <taxon>Opitutia</taxon>
        <taxon>Opitutales</taxon>
        <taxon>Opitutaceae</taxon>
        <taxon>Synoicihabitans</taxon>
    </lineage>
</organism>
<accession>A0AAF0CQW3</accession>
<evidence type="ECO:0000313" key="7">
    <source>
        <dbReference type="EMBL" id="WED66368.1"/>
    </source>
</evidence>
<keyword evidence="8" id="KW-1185">Reference proteome</keyword>
<evidence type="ECO:0000259" key="6">
    <source>
        <dbReference type="Pfam" id="PF04932"/>
    </source>
</evidence>
<feature type="transmembrane region" description="Helical" evidence="5">
    <location>
        <begin position="295"/>
        <end position="316"/>
    </location>
</feature>
<dbReference type="Proteomes" id="UP001218638">
    <property type="component" value="Chromosome"/>
</dbReference>
<keyword evidence="4 5" id="KW-0472">Membrane</keyword>
<feature type="transmembrane region" description="Helical" evidence="5">
    <location>
        <begin position="164"/>
        <end position="185"/>
    </location>
</feature>
<feature type="domain" description="O-antigen ligase-related" evidence="6">
    <location>
        <begin position="279"/>
        <end position="442"/>
    </location>
</feature>
<feature type="transmembrane region" description="Helical" evidence="5">
    <location>
        <begin position="323"/>
        <end position="345"/>
    </location>
</feature>
<proteinExistence type="predicted"/>
<dbReference type="RefSeq" id="WP_330930405.1">
    <property type="nucleotide sequence ID" value="NZ_CP119075.1"/>
</dbReference>
<feature type="transmembrane region" description="Helical" evidence="5">
    <location>
        <begin position="440"/>
        <end position="456"/>
    </location>
</feature>
<dbReference type="Pfam" id="PF04932">
    <property type="entry name" value="Wzy_C"/>
    <property type="match status" value="1"/>
</dbReference>
<dbReference type="EMBL" id="CP119075">
    <property type="protein sequence ID" value="WED66368.1"/>
    <property type="molecule type" value="Genomic_DNA"/>
</dbReference>
<feature type="transmembrane region" description="Helical" evidence="5">
    <location>
        <begin position="271"/>
        <end position="289"/>
    </location>
</feature>
<feature type="transmembrane region" description="Helical" evidence="5">
    <location>
        <begin position="236"/>
        <end position="259"/>
    </location>
</feature>
<comment type="subcellular location">
    <subcellularLocation>
        <location evidence="1">Membrane</location>
        <topology evidence="1">Multi-pass membrane protein</topology>
    </subcellularLocation>
</comment>
<dbReference type="GO" id="GO:0016020">
    <property type="term" value="C:membrane"/>
    <property type="evidence" value="ECO:0007669"/>
    <property type="project" value="UniProtKB-SubCell"/>
</dbReference>
<feature type="transmembrane region" description="Helical" evidence="5">
    <location>
        <begin position="488"/>
        <end position="505"/>
    </location>
</feature>
<evidence type="ECO:0000256" key="2">
    <source>
        <dbReference type="ARBA" id="ARBA00022692"/>
    </source>
</evidence>
<feature type="transmembrane region" description="Helical" evidence="5">
    <location>
        <begin position="463"/>
        <end position="482"/>
    </location>
</feature>
<evidence type="ECO:0000256" key="5">
    <source>
        <dbReference type="SAM" id="Phobius"/>
    </source>
</evidence>
<evidence type="ECO:0000256" key="4">
    <source>
        <dbReference type="ARBA" id="ARBA00023136"/>
    </source>
</evidence>
<feature type="transmembrane region" description="Helical" evidence="5">
    <location>
        <begin position="192"/>
        <end position="216"/>
    </location>
</feature>
<dbReference type="GO" id="GO:0016874">
    <property type="term" value="F:ligase activity"/>
    <property type="evidence" value="ECO:0007669"/>
    <property type="project" value="UniProtKB-KW"/>
</dbReference>
<dbReference type="PANTHER" id="PTHR37422">
    <property type="entry name" value="TEICHURONIC ACID BIOSYNTHESIS PROTEIN TUAE"/>
    <property type="match status" value="1"/>
</dbReference>
<protein>
    <submittedName>
        <fullName evidence="7">O-antigen ligase family protein</fullName>
    </submittedName>
</protein>
<reference evidence="7" key="1">
    <citation type="submission" date="2023-03" db="EMBL/GenBank/DDBJ databases">
        <title>Lomoglobus Profundus gen. nov., sp. nov., a novel member of the phylum Verrucomicrobia, isolated from deep-marine sediment of South China Sea.</title>
        <authorList>
            <person name="Ahmad T."/>
            <person name="Ishaq S.E."/>
            <person name="Wang F."/>
        </authorList>
    </citation>
    <scope>NUCLEOTIDE SEQUENCE</scope>
    <source>
        <strain evidence="7">LMO-M01</strain>
    </source>
</reference>
<dbReference type="InterPro" id="IPR007016">
    <property type="entry name" value="O-antigen_ligase-rel_domated"/>
</dbReference>
<feature type="transmembrane region" description="Helical" evidence="5">
    <location>
        <begin position="106"/>
        <end position="124"/>
    </location>
</feature>
<keyword evidence="3 5" id="KW-1133">Transmembrane helix</keyword>
<dbReference type="InterPro" id="IPR051533">
    <property type="entry name" value="WaaL-like"/>
</dbReference>
<name>A0AAF0CQW3_9BACT</name>
<dbReference type="PANTHER" id="PTHR37422:SF23">
    <property type="entry name" value="TEICHURONIC ACID BIOSYNTHESIS PROTEIN TUAE"/>
    <property type="match status" value="1"/>
</dbReference>
<evidence type="ECO:0000256" key="1">
    <source>
        <dbReference type="ARBA" id="ARBA00004141"/>
    </source>
</evidence>
<evidence type="ECO:0000313" key="8">
    <source>
        <dbReference type="Proteomes" id="UP001218638"/>
    </source>
</evidence>
<keyword evidence="7" id="KW-0436">Ligase</keyword>
<evidence type="ECO:0000256" key="3">
    <source>
        <dbReference type="ARBA" id="ARBA00022989"/>
    </source>
</evidence>
<sequence>MPDYPPNDAETDLKISKSSRNEQLLRDFKGDLRAPLPLHPLEIALIWVAAINVCSLPWMLGGMRAWAQFISLGLSLTAFGLALLPRQYADNYTRGNAFTLHPWRKLIRWPLFWIGVVFFAYVLIQALNPAWEYIDKGKTWTMRRIDHVDWLPAGMITPFRHMNIWRQMMIWGAPFLLACALWVGFTRRRSVITVLTAIVVNACVLAVVGVLARYTAPAKILWLVDGIRDYCFSSFIYKNHAGSFFALATGLTLSLAVHYHEQATRTRIKSNPAGLCVFFSIILLIAVLLSYSRAAIIILAIFLLLAVIYAALRVIVRGTASHAPLLIAVLLVGLMTTAFIGTKLVDIDRTVDRLSVFTEKEKFDATIKGRQYAWLAGYDMSLEHPIFGWGAGGFRFLFPKFQQSYSEIDGNIVKIGNRYSFWQHVHNDYLQLLIETGRTGLVWMATALVVALVSFLRHGGLRNLAAVSISGACMITLVHATVDFPLQNPAILVTLITSLTLALLLPRLEMRMR</sequence>
<dbReference type="AlphaFoldDB" id="A0AAF0CQW3"/>
<gene>
    <name evidence="7" type="ORF">PXH66_05845</name>
</gene>
<dbReference type="KEGG" id="slom:PXH66_05845"/>
<feature type="transmembrane region" description="Helical" evidence="5">
    <location>
        <begin position="66"/>
        <end position="85"/>
    </location>
</feature>